<sequence>MTTLLLHHPAVLEHRTPTGHPERPDRIRAVERALAAEEFSTLERRLAERAGIDTIALAHPRAYVEAIEKAAPEEGLVGIDSDTVMSPGTLEAIQRGVGAAVQAVDAVMTGAAANAFSAMRPPGHHAERTRAMGFCFYNNAAVAARHAQTKHGAERVAIVDWDVHHGNGSQDIFWSDQTVLYASTHQMPLYPGTGALSERGDFDTIVNAPLRPGADGETFREAFDTRIMPRLEDFAPDLVIISAGFDAHWRDPLANLRLEAEDFAWATRRLMDLAARRCGGRVVSLLEGGYDLQGLSDSVAAHVRTLMEA</sequence>
<dbReference type="InterPro" id="IPR000286">
    <property type="entry name" value="HDACs"/>
</dbReference>
<dbReference type="PANTHER" id="PTHR10625:SF10">
    <property type="entry name" value="HISTONE DEACETYLASE HDAC1"/>
    <property type="match status" value="1"/>
</dbReference>
<dbReference type="InterPro" id="IPR037138">
    <property type="entry name" value="His_deacetylse_dom_sf"/>
</dbReference>
<evidence type="ECO:0000313" key="4">
    <source>
        <dbReference type="Proteomes" id="UP000564885"/>
    </source>
</evidence>
<dbReference type="EMBL" id="JABEPP010000006">
    <property type="protein sequence ID" value="NNM74860.1"/>
    <property type="molecule type" value="Genomic_DNA"/>
</dbReference>
<proteinExistence type="inferred from homology"/>
<dbReference type="GO" id="GO:0004407">
    <property type="term" value="F:histone deacetylase activity"/>
    <property type="evidence" value="ECO:0007669"/>
    <property type="project" value="TreeGrafter"/>
</dbReference>
<dbReference type="GO" id="GO:0040029">
    <property type="term" value="P:epigenetic regulation of gene expression"/>
    <property type="evidence" value="ECO:0007669"/>
    <property type="project" value="TreeGrafter"/>
</dbReference>
<dbReference type="InterPro" id="IPR023801">
    <property type="entry name" value="His_deacetylse_dom"/>
</dbReference>
<accession>A0A849IFF0</accession>
<dbReference type="InterPro" id="IPR023696">
    <property type="entry name" value="Ureohydrolase_dom_sf"/>
</dbReference>
<comment type="similarity">
    <text evidence="1">Belongs to the histone deacetylase family.</text>
</comment>
<dbReference type="AlphaFoldDB" id="A0A849IFF0"/>
<evidence type="ECO:0000256" key="1">
    <source>
        <dbReference type="ARBA" id="ARBA00005947"/>
    </source>
</evidence>
<evidence type="ECO:0000259" key="2">
    <source>
        <dbReference type="Pfam" id="PF00850"/>
    </source>
</evidence>
<gene>
    <name evidence="3" type="ORF">HJG44_21090</name>
</gene>
<protein>
    <submittedName>
        <fullName evidence="3">Histone deacetylase family protein</fullName>
    </submittedName>
</protein>
<dbReference type="Gene3D" id="3.40.800.20">
    <property type="entry name" value="Histone deacetylase domain"/>
    <property type="match status" value="1"/>
</dbReference>
<organism evidence="3 4">
    <name type="scientific">Enterovirga aerilata</name>
    <dbReference type="NCBI Taxonomy" id="2730920"/>
    <lineage>
        <taxon>Bacteria</taxon>
        <taxon>Pseudomonadati</taxon>
        <taxon>Pseudomonadota</taxon>
        <taxon>Alphaproteobacteria</taxon>
        <taxon>Hyphomicrobiales</taxon>
        <taxon>Methylobacteriaceae</taxon>
        <taxon>Enterovirga</taxon>
    </lineage>
</organism>
<feature type="domain" description="Histone deacetylase" evidence="2">
    <location>
        <begin position="20"/>
        <end position="306"/>
    </location>
</feature>
<dbReference type="CDD" id="cd11599">
    <property type="entry name" value="HDAC_classII_2"/>
    <property type="match status" value="1"/>
</dbReference>
<name>A0A849IFF0_9HYPH</name>
<dbReference type="RefSeq" id="WP_171220301.1">
    <property type="nucleotide sequence ID" value="NZ_JABEPP010000006.1"/>
</dbReference>
<dbReference type="PRINTS" id="PR01270">
    <property type="entry name" value="HDASUPER"/>
</dbReference>
<dbReference type="SUPFAM" id="SSF52768">
    <property type="entry name" value="Arginase/deacetylase"/>
    <property type="match status" value="1"/>
</dbReference>
<reference evidence="3 4" key="1">
    <citation type="submission" date="2020-04" db="EMBL/GenBank/DDBJ databases">
        <title>Enterovirga sp. isolate from soil.</title>
        <authorList>
            <person name="Chea S."/>
            <person name="Kim D.-U."/>
        </authorList>
    </citation>
    <scope>NUCLEOTIDE SEQUENCE [LARGE SCALE GENOMIC DNA]</scope>
    <source>
        <strain evidence="3 4">DB1703</strain>
    </source>
</reference>
<comment type="caution">
    <text evidence="3">The sequence shown here is derived from an EMBL/GenBank/DDBJ whole genome shotgun (WGS) entry which is preliminary data.</text>
</comment>
<dbReference type="PANTHER" id="PTHR10625">
    <property type="entry name" value="HISTONE DEACETYLASE HDAC1-RELATED"/>
    <property type="match status" value="1"/>
</dbReference>
<dbReference type="Proteomes" id="UP000564885">
    <property type="component" value="Unassembled WGS sequence"/>
</dbReference>
<keyword evidence="4" id="KW-1185">Reference proteome</keyword>
<dbReference type="Pfam" id="PF00850">
    <property type="entry name" value="Hist_deacetyl"/>
    <property type="match status" value="1"/>
</dbReference>
<evidence type="ECO:0000313" key="3">
    <source>
        <dbReference type="EMBL" id="NNM74860.1"/>
    </source>
</evidence>